<name>A0A2S0RF85_9FLAO</name>
<gene>
    <name evidence="6" type="ORF">HYN48_09420</name>
</gene>
<keyword evidence="7" id="KW-1185">Reference proteome</keyword>
<dbReference type="PANTHER" id="PTHR35333:SF3">
    <property type="entry name" value="BETA-LACTAMASE-TYPE TRANSPEPTIDASE FOLD CONTAINING PROTEIN"/>
    <property type="match status" value="1"/>
</dbReference>
<dbReference type="InterPro" id="IPR045155">
    <property type="entry name" value="Beta-lactam_cat"/>
</dbReference>
<dbReference type="SUPFAM" id="SSF56601">
    <property type="entry name" value="beta-lactamase/transpeptidase-like"/>
    <property type="match status" value="1"/>
</dbReference>
<dbReference type="PANTHER" id="PTHR35333">
    <property type="entry name" value="BETA-LACTAMASE"/>
    <property type="match status" value="1"/>
</dbReference>
<evidence type="ECO:0000256" key="2">
    <source>
        <dbReference type="ARBA" id="ARBA00009009"/>
    </source>
</evidence>
<dbReference type="EMBL" id="CP028811">
    <property type="protein sequence ID" value="AWA30285.1"/>
    <property type="molecule type" value="Genomic_DNA"/>
</dbReference>
<evidence type="ECO:0000259" key="5">
    <source>
        <dbReference type="Pfam" id="PF13354"/>
    </source>
</evidence>
<dbReference type="OrthoDB" id="9772863at2"/>
<comment type="catalytic activity">
    <reaction evidence="1">
        <text>a beta-lactam + H2O = a substituted beta-amino acid</text>
        <dbReference type="Rhea" id="RHEA:20401"/>
        <dbReference type="ChEBI" id="CHEBI:15377"/>
        <dbReference type="ChEBI" id="CHEBI:35627"/>
        <dbReference type="ChEBI" id="CHEBI:140347"/>
        <dbReference type="EC" id="3.5.2.6"/>
    </reaction>
</comment>
<dbReference type="InterPro" id="IPR000871">
    <property type="entry name" value="Beta-lactam_class-A"/>
</dbReference>
<organism evidence="6 7">
    <name type="scientific">Flavobacterium magnum</name>
    <dbReference type="NCBI Taxonomy" id="2162713"/>
    <lineage>
        <taxon>Bacteria</taxon>
        <taxon>Pseudomonadati</taxon>
        <taxon>Bacteroidota</taxon>
        <taxon>Flavobacteriia</taxon>
        <taxon>Flavobacteriales</taxon>
        <taxon>Flavobacteriaceae</taxon>
        <taxon>Flavobacterium</taxon>
    </lineage>
</organism>
<dbReference type="GO" id="GO:0030655">
    <property type="term" value="P:beta-lactam antibiotic catabolic process"/>
    <property type="evidence" value="ECO:0007669"/>
    <property type="project" value="InterPro"/>
</dbReference>
<keyword evidence="4" id="KW-1133">Transmembrane helix</keyword>
<dbReference type="Proteomes" id="UP000244193">
    <property type="component" value="Chromosome"/>
</dbReference>
<dbReference type="Gene3D" id="3.40.710.10">
    <property type="entry name" value="DD-peptidase/beta-lactamase superfamily"/>
    <property type="match status" value="1"/>
</dbReference>
<evidence type="ECO:0000313" key="7">
    <source>
        <dbReference type="Proteomes" id="UP000244193"/>
    </source>
</evidence>
<comment type="similarity">
    <text evidence="2">Belongs to the class-A beta-lactamase family.</text>
</comment>
<dbReference type="EC" id="3.5.2.6" evidence="3"/>
<accession>A0A2S0RF85</accession>
<proteinExistence type="inferred from homology"/>
<evidence type="ECO:0000313" key="6">
    <source>
        <dbReference type="EMBL" id="AWA30285.1"/>
    </source>
</evidence>
<evidence type="ECO:0000256" key="3">
    <source>
        <dbReference type="ARBA" id="ARBA00012865"/>
    </source>
</evidence>
<dbReference type="Pfam" id="PF13354">
    <property type="entry name" value="Beta-lactamase2"/>
    <property type="match status" value="1"/>
</dbReference>
<evidence type="ECO:0000256" key="4">
    <source>
        <dbReference type="SAM" id="Phobius"/>
    </source>
</evidence>
<protein>
    <recommendedName>
        <fullName evidence="3">beta-lactamase</fullName>
        <ecNumber evidence="3">3.5.2.6</ecNumber>
    </recommendedName>
</protein>
<keyword evidence="4" id="KW-0472">Membrane</keyword>
<feature type="transmembrane region" description="Helical" evidence="4">
    <location>
        <begin position="28"/>
        <end position="49"/>
    </location>
</feature>
<dbReference type="KEGG" id="fmg:HYN48_09420"/>
<dbReference type="GO" id="GO:0046677">
    <property type="term" value="P:response to antibiotic"/>
    <property type="evidence" value="ECO:0007669"/>
    <property type="project" value="InterPro"/>
</dbReference>
<feature type="domain" description="Beta-lactamase class A catalytic" evidence="5">
    <location>
        <begin position="123"/>
        <end position="324"/>
    </location>
</feature>
<keyword evidence="4" id="KW-0812">Transmembrane</keyword>
<dbReference type="InterPro" id="IPR012338">
    <property type="entry name" value="Beta-lactam/transpept-like"/>
</dbReference>
<dbReference type="AlphaFoldDB" id="A0A2S0RF85"/>
<reference evidence="6 7" key="1">
    <citation type="submission" date="2018-04" db="EMBL/GenBank/DDBJ databases">
        <title>Genome sequencing of Flavobacterium sp. HYN0048.</title>
        <authorList>
            <person name="Yi H."/>
            <person name="Baek C."/>
        </authorList>
    </citation>
    <scope>NUCLEOTIDE SEQUENCE [LARGE SCALE GENOMIC DNA]</scope>
    <source>
        <strain evidence="6 7">HYN0048</strain>
    </source>
</reference>
<sequence>MGNLELHLPTKKTEQTKMTNPSTKKYSVWHILVMSVIVAGLTFLASGYIGGKNDKKDETAIAGYACNYNIKRLEGYKFIKPIMFVDGDCESESLQPIKSKLTGIIEQYKTNNGVINASVYLRSNREWIDINGNEAYEPGSLFKVPVMMAILKMSEESPGFLNKLVAYNKVFDINKHVMYSDKSIQLGHNYTIKELLEYMIRYSDNNATALLETYMKPEILQKMFADIGLEVPNMYAQHYYFNASQYSLFMRSIYNANYLSAKNSEYAAELLSECEFKDGIAKGLPAGVKLVHKFGEAGSVDQIQLHESAIIYVDGKSYLLTVMTKGKDTKALSALIGEISREVYNDRKGA</sequence>
<dbReference type="GO" id="GO:0008800">
    <property type="term" value="F:beta-lactamase activity"/>
    <property type="evidence" value="ECO:0007669"/>
    <property type="project" value="UniProtKB-EC"/>
</dbReference>
<evidence type="ECO:0000256" key="1">
    <source>
        <dbReference type="ARBA" id="ARBA00001526"/>
    </source>
</evidence>